<evidence type="ECO:0000256" key="3">
    <source>
        <dbReference type="ARBA" id="ARBA00022737"/>
    </source>
</evidence>
<dbReference type="EMBL" id="KZ992696">
    <property type="protein sequence ID" value="RKP07606.1"/>
    <property type="molecule type" value="Genomic_DNA"/>
</dbReference>
<evidence type="ECO:0000256" key="1">
    <source>
        <dbReference type="ARBA" id="ARBA00007625"/>
    </source>
</evidence>
<accession>A0A4P9XNR5</accession>
<sequence length="249" mass="27700">MPGVPRQIELDAHILGLDFHPSSNLVAASLVSGKVHCFRYNAEDANQEMLVLDHHRKSVRDVAFSVDGNALFSVSRDKSFAAVDTETGKLLFQKEKAHGIAINRVHAISHNWVATGDDLGRVKIWDSRMEKVVQKYTENEDFIADLLYYGPKKRLLVAGGDGYLSVFDVRKPDLVARSDNLEDELLSLAVVKNGTKVICGTQDGILDIFHWDDWGDIKDRMPGHPSSVDTLCQWDDDLVLTGSSDGLIR</sequence>
<comment type="similarity">
    <text evidence="1">Belongs to the WD repeat WDR55 family.</text>
</comment>
<dbReference type="OrthoDB" id="2288928at2759"/>
<dbReference type="AlphaFoldDB" id="A0A4P9XNR5"/>
<name>A0A4P9XNR5_9FUNG</name>
<dbReference type="PANTHER" id="PTHR44019:SF20">
    <property type="entry name" value="WD REPEAT-CONTAINING PROTEIN 55"/>
    <property type="match status" value="1"/>
</dbReference>
<dbReference type="InterPro" id="IPR001680">
    <property type="entry name" value="WD40_rpt"/>
</dbReference>
<keyword evidence="3" id="KW-0677">Repeat</keyword>
<dbReference type="InterPro" id="IPR036322">
    <property type="entry name" value="WD40_repeat_dom_sf"/>
</dbReference>
<evidence type="ECO:0000313" key="7">
    <source>
        <dbReference type="Proteomes" id="UP000271241"/>
    </source>
</evidence>
<dbReference type="STRING" id="78915.A0A4P9XNR5"/>
<dbReference type="Gene3D" id="2.130.10.10">
    <property type="entry name" value="YVTN repeat-like/Quinoprotein amine dehydrogenase"/>
    <property type="match status" value="2"/>
</dbReference>
<evidence type="ECO:0000313" key="6">
    <source>
        <dbReference type="EMBL" id="RKP07606.1"/>
    </source>
</evidence>
<dbReference type="Pfam" id="PF24796">
    <property type="entry name" value="WDR55"/>
    <property type="match status" value="1"/>
</dbReference>
<dbReference type="InterPro" id="IPR015943">
    <property type="entry name" value="WD40/YVTN_repeat-like_dom_sf"/>
</dbReference>
<evidence type="ECO:0000256" key="4">
    <source>
        <dbReference type="ARBA" id="ARBA00039238"/>
    </source>
</evidence>
<dbReference type="SUPFAM" id="SSF50978">
    <property type="entry name" value="WD40 repeat-like"/>
    <property type="match status" value="1"/>
</dbReference>
<dbReference type="SMART" id="SM00320">
    <property type="entry name" value="WD40"/>
    <property type="match status" value="5"/>
</dbReference>
<evidence type="ECO:0000256" key="2">
    <source>
        <dbReference type="ARBA" id="ARBA00022574"/>
    </source>
</evidence>
<protein>
    <recommendedName>
        <fullName evidence="4">WD repeat-containing protein JIP5</fullName>
    </recommendedName>
    <alternativeName>
        <fullName evidence="5">WD repeat-containing protein jip5</fullName>
    </alternativeName>
</protein>
<dbReference type="InterPro" id="IPR050505">
    <property type="entry name" value="WDR55/POC1"/>
</dbReference>
<keyword evidence="7" id="KW-1185">Reference proteome</keyword>
<organism evidence="6 7">
    <name type="scientific">Thamnocephalis sphaerospora</name>
    <dbReference type="NCBI Taxonomy" id="78915"/>
    <lineage>
        <taxon>Eukaryota</taxon>
        <taxon>Fungi</taxon>
        <taxon>Fungi incertae sedis</taxon>
        <taxon>Zoopagomycota</taxon>
        <taxon>Zoopagomycotina</taxon>
        <taxon>Zoopagomycetes</taxon>
        <taxon>Zoopagales</taxon>
        <taxon>Sigmoideomycetaceae</taxon>
        <taxon>Thamnocephalis</taxon>
    </lineage>
</organism>
<keyword evidence="2" id="KW-0853">WD repeat</keyword>
<feature type="non-terminal residue" evidence="6">
    <location>
        <position position="249"/>
    </location>
</feature>
<dbReference type="PANTHER" id="PTHR44019">
    <property type="entry name" value="WD REPEAT-CONTAINING PROTEIN 55"/>
    <property type="match status" value="1"/>
</dbReference>
<proteinExistence type="inferred from homology"/>
<dbReference type="Proteomes" id="UP000271241">
    <property type="component" value="Unassembled WGS sequence"/>
</dbReference>
<evidence type="ECO:0000256" key="5">
    <source>
        <dbReference type="ARBA" id="ARBA00039514"/>
    </source>
</evidence>
<gene>
    <name evidence="6" type="ORF">THASP1DRAFT_7984</name>
</gene>
<reference evidence="7" key="1">
    <citation type="journal article" date="2018" name="Nat. Microbiol.">
        <title>Leveraging single-cell genomics to expand the fungal tree of life.</title>
        <authorList>
            <person name="Ahrendt S.R."/>
            <person name="Quandt C.A."/>
            <person name="Ciobanu D."/>
            <person name="Clum A."/>
            <person name="Salamov A."/>
            <person name="Andreopoulos B."/>
            <person name="Cheng J.F."/>
            <person name="Woyke T."/>
            <person name="Pelin A."/>
            <person name="Henrissat B."/>
            <person name="Reynolds N.K."/>
            <person name="Benny G.L."/>
            <person name="Smith M.E."/>
            <person name="James T.Y."/>
            <person name="Grigoriev I.V."/>
        </authorList>
    </citation>
    <scope>NUCLEOTIDE SEQUENCE [LARGE SCALE GENOMIC DNA]</scope>
    <source>
        <strain evidence="7">RSA 1356</strain>
    </source>
</reference>